<accession>A0A9P5TW49</accession>
<evidence type="ECO:0000313" key="2">
    <source>
        <dbReference type="Proteomes" id="UP000772434"/>
    </source>
</evidence>
<sequence>MDIELIRGRLYLLTKIAAVISETAGISVASTCNIASNEVQQAKLLNHLAIIFSRGGEDNRVVATYAAPVLAKRFTAVVASERLDVARLRNLTKTENYKRVSVIEEELVDAVEEILKHPEGPLDYHTYIQKSMCVLRHTAIAAANRSDTDRDIFESAIRFFLAQCFPKIQSRFRQVHGVYLTNVPTFKTWAESFVFTLPTSETHSFLRDTRFCDFMIHSKIPYVDVDSKRIKFSLNSVSFPFWIKVILKLLGFLRCLLKAFSKTRSNLGKMSSNLQLLHQVICCVPAQLWTISQLDHYLLGLRLRTSEPEDKDEFEDRDEYEDRDELKDDVNKGSAPLLPECALFLRAVDAICAWTTAVNKLVSLPYLGSEGMVLDIHIIDLPKHKLAEPTLDNALSVWGLEEYSTLLKYEG</sequence>
<organism evidence="1 2">
    <name type="scientific">Rhodocollybia butyracea</name>
    <dbReference type="NCBI Taxonomy" id="206335"/>
    <lineage>
        <taxon>Eukaryota</taxon>
        <taxon>Fungi</taxon>
        <taxon>Dikarya</taxon>
        <taxon>Basidiomycota</taxon>
        <taxon>Agaricomycotina</taxon>
        <taxon>Agaricomycetes</taxon>
        <taxon>Agaricomycetidae</taxon>
        <taxon>Agaricales</taxon>
        <taxon>Marasmiineae</taxon>
        <taxon>Omphalotaceae</taxon>
        <taxon>Rhodocollybia</taxon>
    </lineage>
</organism>
<dbReference type="AlphaFoldDB" id="A0A9P5TW49"/>
<keyword evidence="2" id="KW-1185">Reference proteome</keyword>
<proteinExistence type="predicted"/>
<comment type="caution">
    <text evidence="1">The sequence shown here is derived from an EMBL/GenBank/DDBJ whole genome shotgun (WGS) entry which is preliminary data.</text>
</comment>
<reference evidence="1" key="1">
    <citation type="submission" date="2020-11" db="EMBL/GenBank/DDBJ databases">
        <authorList>
            <consortium name="DOE Joint Genome Institute"/>
            <person name="Ahrendt S."/>
            <person name="Riley R."/>
            <person name="Andreopoulos W."/>
            <person name="Labutti K."/>
            <person name="Pangilinan J."/>
            <person name="Ruiz-Duenas F.J."/>
            <person name="Barrasa J.M."/>
            <person name="Sanchez-Garcia M."/>
            <person name="Camarero S."/>
            <person name="Miyauchi S."/>
            <person name="Serrano A."/>
            <person name="Linde D."/>
            <person name="Babiker R."/>
            <person name="Drula E."/>
            <person name="Ayuso-Fernandez I."/>
            <person name="Pacheco R."/>
            <person name="Padilla G."/>
            <person name="Ferreira P."/>
            <person name="Barriuso J."/>
            <person name="Kellner H."/>
            <person name="Castanera R."/>
            <person name="Alfaro M."/>
            <person name="Ramirez L."/>
            <person name="Pisabarro A.G."/>
            <person name="Kuo A."/>
            <person name="Tritt A."/>
            <person name="Lipzen A."/>
            <person name="He G."/>
            <person name="Yan M."/>
            <person name="Ng V."/>
            <person name="Cullen D."/>
            <person name="Martin F."/>
            <person name="Rosso M.-N."/>
            <person name="Henrissat B."/>
            <person name="Hibbett D."/>
            <person name="Martinez A.T."/>
            <person name="Grigoriev I.V."/>
        </authorList>
    </citation>
    <scope>NUCLEOTIDE SEQUENCE</scope>
    <source>
        <strain evidence="1">AH 40177</strain>
    </source>
</reference>
<dbReference type="Proteomes" id="UP000772434">
    <property type="component" value="Unassembled WGS sequence"/>
</dbReference>
<name>A0A9P5TW49_9AGAR</name>
<dbReference type="OrthoDB" id="2989261at2759"/>
<gene>
    <name evidence="1" type="ORF">BDP27DRAFT_1410267</name>
</gene>
<protein>
    <submittedName>
        <fullName evidence="1">Uncharacterized protein</fullName>
    </submittedName>
</protein>
<evidence type="ECO:0000313" key="1">
    <source>
        <dbReference type="EMBL" id="KAF9028616.1"/>
    </source>
</evidence>
<dbReference type="EMBL" id="JADNRY010000732">
    <property type="protein sequence ID" value="KAF9028616.1"/>
    <property type="molecule type" value="Genomic_DNA"/>
</dbReference>